<proteinExistence type="inferred from homology"/>
<reference evidence="11 12" key="1">
    <citation type="journal article" date="2015" name="Plant Cell">
        <title>Oil accumulation by the oleaginous diatom Fistulifera solaris as revealed by the genome and transcriptome.</title>
        <authorList>
            <person name="Tanaka T."/>
            <person name="Maeda Y."/>
            <person name="Veluchamy A."/>
            <person name="Tanaka M."/>
            <person name="Abida H."/>
            <person name="Marechal E."/>
            <person name="Bowler C."/>
            <person name="Muto M."/>
            <person name="Sunaga Y."/>
            <person name="Tanaka M."/>
            <person name="Yoshino T."/>
            <person name="Taniguchi T."/>
            <person name="Fukuda Y."/>
            <person name="Nemoto M."/>
            <person name="Matsumoto M."/>
            <person name="Wong P.S."/>
            <person name="Aburatani S."/>
            <person name="Fujibuchi W."/>
        </authorList>
    </citation>
    <scope>NUCLEOTIDE SEQUENCE [LARGE SCALE GENOMIC DNA]</scope>
    <source>
        <strain evidence="11 12">JPCC DA0580</strain>
    </source>
</reference>
<evidence type="ECO:0000256" key="7">
    <source>
        <dbReference type="ARBA" id="ARBA00023242"/>
    </source>
</evidence>
<gene>
    <name evidence="11" type="ORF">FisN_18Lh194</name>
</gene>
<dbReference type="InterPro" id="IPR027238">
    <property type="entry name" value="RuvB-like"/>
</dbReference>
<keyword evidence="12" id="KW-1185">Reference proteome</keyword>
<dbReference type="GO" id="GO:0005524">
    <property type="term" value="F:ATP binding"/>
    <property type="evidence" value="ECO:0007669"/>
    <property type="project" value="UniProtKB-KW"/>
</dbReference>
<dbReference type="InParanoid" id="A0A1Z5JU26"/>
<keyword evidence="5 8" id="KW-0347">Helicase</keyword>
<dbReference type="Gene3D" id="2.40.50.360">
    <property type="entry name" value="RuvB-like helicase, domain II"/>
    <property type="match status" value="1"/>
</dbReference>
<dbReference type="AlphaFoldDB" id="A0A1Z5JU26"/>
<dbReference type="Proteomes" id="UP000198406">
    <property type="component" value="Unassembled WGS sequence"/>
</dbReference>
<dbReference type="InterPro" id="IPR027417">
    <property type="entry name" value="P-loop_NTPase"/>
</dbReference>
<name>A0A1Z5JU26_FISSO</name>
<evidence type="ECO:0000313" key="11">
    <source>
        <dbReference type="EMBL" id="GAX17544.1"/>
    </source>
</evidence>
<dbReference type="FunFam" id="2.40.50.360:FF:000001">
    <property type="entry name" value="RuvB-like helicase"/>
    <property type="match status" value="1"/>
</dbReference>
<dbReference type="InterPro" id="IPR042487">
    <property type="entry name" value="RuvBL1/2_DNA/RNA_bd_dom"/>
</dbReference>
<evidence type="ECO:0000256" key="2">
    <source>
        <dbReference type="ARBA" id="ARBA00007519"/>
    </source>
</evidence>
<feature type="compositionally biased region" description="Polar residues" evidence="9">
    <location>
        <begin position="11"/>
        <end position="23"/>
    </location>
</feature>
<evidence type="ECO:0000256" key="1">
    <source>
        <dbReference type="ARBA" id="ARBA00004123"/>
    </source>
</evidence>
<dbReference type="PANTHER" id="PTHR11093">
    <property type="entry name" value="RUVB-RELATED REPTIN AND PONTIN"/>
    <property type="match status" value="1"/>
</dbReference>
<dbReference type="GO" id="GO:0003678">
    <property type="term" value="F:DNA helicase activity"/>
    <property type="evidence" value="ECO:0007669"/>
    <property type="project" value="UniProtKB-EC"/>
</dbReference>
<comment type="similarity">
    <text evidence="2 8">Belongs to the RuvB family.</text>
</comment>
<keyword evidence="8" id="KW-0804">Transcription</keyword>
<dbReference type="OrthoDB" id="10060499at2759"/>
<dbReference type="InterPro" id="IPR003593">
    <property type="entry name" value="AAA+_ATPase"/>
</dbReference>
<evidence type="ECO:0000256" key="6">
    <source>
        <dbReference type="ARBA" id="ARBA00022840"/>
    </source>
</evidence>
<keyword evidence="8" id="KW-0805">Transcription regulation</keyword>
<evidence type="ECO:0000256" key="4">
    <source>
        <dbReference type="ARBA" id="ARBA00022801"/>
    </source>
</evidence>
<keyword evidence="6 8" id="KW-0067">ATP-binding</keyword>
<dbReference type="Pfam" id="PF06068">
    <property type="entry name" value="TIP49"/>
    <property type="match status" value="1"/>
</dbReference>
<evidence type="ECO:0000256" key="3">
    <source>
        <dbReference type="ARBA" id="ARBA00022741"/>
    </source>
</evidence>
<dbReference type="InterPro" id="IPR010339">
    <property type="entry name" value="TIP49_P-loop"/>
</dbReference>
<evidence type="ECO:0000259" key="10">
    <source>
        <dbReference type="SMART" id="SM00382"/>
    </source>
</evidence>
<dbReference type="SMART" id="SM00382">
    <property type="entry name" value="AAA"/>
    <property type="match status" value="1"/>
</dbReference>
<dbReference type="GO" id="GO:0016887">
    <property type="term" value="F:ATP hydrolysis activity"/>
    <property type="evidence" value="ECO:0007669"/>
    <property type="project" value="RHEA"/>
</dbReference>
<evidence type="ECO:0000256" key="8">
    <source>
        <dbReference type="RuleBase" id="RU363048"/>
    </source>
</evidence>
<comment type="subcellular location">
    <subcellularLocation>
        <location evidence="1">Nucleus</location>
    </subcellularLocation>
</comment>
<dbReference type="EC" id="3.6.4.12" evidence="8"/>
<evidence type="ECO:0000256" key="9">
    <source>
        <dbReference type="SAM" id="MobiDB-lite"/>
    </source>
</evidence>
<dbReference type="FunFam" id="1.10.8.60:FF:000010">
    <property type="entry name" value="RuvB-like helicase"/>
    <property type="match status" value="1"/>
</dbReference>
<feature type="domain" description="AAA+ ATPase" evidence="10">
    <location>
        <begin position="66"/>
        <end position="370"/>
    </location>
</feature>
<dbReference type="Gene3D" id="1.10.8.60">
    <property type="match status" value="1"/>
</dbReference>
<dbReference type="InterPro" id="IPR041048">
    <property type="entry name" value="RuvB-like_C"/>
</dbReference>
<sequence>MSDAPKRPPVTLTSNKNKNNAGETNRIAAHSHIRGLDGDACGLTGQMAAREALSLWADLIKKQRVAGRALMLVGPPGSGKTALALALAKQLGPSVPFCALAAPRVYSQEVSATAVLAEHFRQAMGLRIRETKEVYEGEVTELTVQETQDALQAYGRTISHVVLTLKTTKGTKTLQLDPTMYDALQKEKVVVGDVIYIEANSGAVKRVGRSDSFATEFDLEAEEYVALPKGEVHKKRQVVQDVTLHDLDVANAHPSAGPRDVSTLLSSLQKPKKTEITDKLRQEINKVVQKYIADGVAEFVPGVLFLDEVHMLDLEAFTFLHRSLESPLAPILVLATNRGMTQIRNADGLISPHGIPADFLDRLLIVPTRPYEAAELQQILSTRAQTEQLKMQPEALDLLTQIGVHTSLRFAVQLLTPAMQLAKVRGLDEIDAAAVQSVDSLFWDGKTSAQFLQKQQ</sequence>
<dbReference type="SUPFAM" id="SSF52540">
    <property type="entry name" value="P-loop containing nucleoside triphosphate hydrolases"/>
    <property type="match status" value="1"/>
</dbReference>
<comment type="catalytic activity">
    <reaction evidence="8">
        <text>ATP + H2O = ADP + phosphate + H(+)</text>
        <dbReference type="Rhea" id="RHEA:13065"/>
        <dbReference type="ChEBI" id="CHEBI:15377"/>
        <dbReference type="ChEBI" id="CHEBI:15378"/>
        <dbReference type="ChEBI" id="CHEBI:30616"/>
        <dbReference type="ChEBI" id="CHEBI:43474"/>
        <dbReference type="ChEBI" id="CHEBI:456216"/>
        <dbReference type="EC" id="3.6.4.12"/>
    </reaction>
</comment>
<keyword evidence="3 8" id="KW-0547">Nucleotide-binding</keyword>
<evidence type="ECO:0000256" key="5">
    <source>
        <dbReference type="ARBA" id="ARBA00022806"/>
    </source>
</evidence>
<dbReference type="EMBL" id="BDSP01000118">
    <property type="protein sequence ID" value="GAX17544.1"/>
    <property type="molecule type" value="Genomic_DNA"/>
</dbReference>
<dbReference type="FunCoup" id="A0A1Z5JU26">
    <property type="interactions" value="947"/>
</dbReference>
<keyword evidence="4 8" id="KW-0378">Hydrolase</keyword>
<accession>A0A1Z5JU26</accession>
<feature type="region of interest" description="Disordered" evidence="9">
    <location>
        <begin position="1"/>
        <end position="24"/>
    </location>
</feature>
<evidence type="ECO:0000313" key="12">
    <source>
        <dbReference type="Proteomes" id="UP000198406"/>
    </source>
</evidence>
<dbReference type="Gene3D" id="3.40.50.300">
    <property type="entry name" value="P-loop containing nucleotide triphosphate hydrolases"/>
    <property type="match status" value="1"/>
</dbReference>
<protein>
    <recommendedName>
        <fullName evidence="8">RuvB-like helicase</fullName>
        <ecNumber evidence="8">3.6.4.12</ecNumber>
    </recommendedName>
</protein>
<comment type="caution">
    <text evidence="11">The sequence shown here is derived from an EMBL/GenBank/DDBJ whole genome shotgun (WGS) entry which is preliminary data.</text>
</comment>
<dbReference type="GO" id="GO:0005634">
    <property type="term" value="C:nucleus"/>
    <property type="evidence" value="ECO:0007669"/>
    <property type="project" value="UniProtKB-SubCell"/>
</dbReference>
<dbReference type="Pfam" id="PF17856">
    <property type="entry name" value="TIP49_C"/>
    <property type="match status" value="1"/>
</dbReference>
<keyword evidence="7 8" id="KW-0539">Nucleus</keyword>
<organism evidence="11 12">
    <name type="scientific">Fistulifera solaris</name>
    <name type="common">Oleaginous diatom</name>
    <dbReference type="NCBI Taxonomy" id="1519565"/>
    <lineage>
        <taxon>Eukaryota</taxon>
        <taxon>Sar</taxon>
        <taxon>Stramenopiles</taxon>
        <taxon>Ochrophyta</taxon>
        <taxon>Bacillariophyta</taxon>
        <taxon>Bacillariophyceae</taxon>
        <taxon>Bacillariophycidae</taxon>
        <taxon>Naviculales</taxon>
        <taxon>Naviculaceae</taxon>
        <taxon>Fistulifera</taxon>
    </lineage>
</organism>